<dbReference type="PANTHER" id="PTHR21405">
    <property type="entry name" value="CDNA SEQUENCE BC021608"/>
    <property type="match status" value="1"/>
</dbReference>
<comment type="caution">
    <text evidence="2">The sequence shown here is derived from an EMBL/GenBank/DDBJ whole genome shotgun (WGS) entry which is preliminary data.</text>
</comment>
<dbReference type="InterPro" id="IPR038906">
    <property type="entry name" value="TTC36"/>
</dbReference>
<dbReference type="GO" id="GO:0006570">
    <property type="term" value="P:tyrosine metabolic process"/>
    <property type="evidence" value="ECO:0007669"/>
    <property type="project" value="TreeGrafter"/>
</dbReference>
<dbReference type="AlphaFoldDB" id="A0A9P8UR88"/>
<keyword evidence="3" id="KW-1185">Reference proteome</keyword>
<dbReference type="OrthoDB" id="539634at2759"/>
<name>A0A9P8UR88_9PEZI</name>
<dbReference type="RefSeq" id="XP_045960881.1">
    <property type="nucleotide sequence ID" value="XM_046099453.1"/>
</dbReference>
<dbReference type="EMBL" id="JAGPXC010000002">
    <property type="protein sequence ID" value="KAH6656647.1"/>
    <property type="molecule type" value="Genomic_DNA"/>
</dbReference>
<reference evidence="2" key="1">
    <citation type="journal article" date="2021" name="Nat. Commun.">
        <title>Genetic determinants of endophytism in the Arabidopsis root mycobiome.</title>
        <authorList>
            <person name="Mesny F."/>
            <person name="Miyauchi S."/>
            <person name="Thiergart T."/>
            <person name="Pickel B."/>
            <person name="Atanasova L."/>
            <person name="Karlsson M."/>
            <person name="Huettel B."/>
            <person name="Barry K.W."/>
            <person name="Haridas S."/>
            <person name="Chen C."/>
            <person name="Bauer D."/>
            <person name="Andreopoulos W."/>
            <person name="Pangilinan J."/>
            <person name="LaButti K."/>
            <person name="Riley R."/>
            <person name="Lipzen A."/>
            <person name="Clum A."/>
            <person name="Drula E."/>
            <person name="Henrissat B."/>
            <person name="Kohler A."/>
            <person name="Grigoriev I.V."/>
            <person name="Martin F.M."/>
            <person name="Hacquard S."/>
        </authorList>
    </citation>
    <scope>NUCLEOTIDE SEQUENCE</scope>
    <source>
        <strain evidence="2">MPI-SDFR-AT-0073</strain>
    </source>
</reference>
<evidence type="ECO:0000256" key="1">
    <source>
        <dbReference type="ARBA" id="ARBA00006995"/>
    </source>
</evidence>
<comment type="similarity">
    <text evidence="1">Belongs to the TTC36 family.</text>
</comment>
<evidence type="ECO:0000313" key="2">
    <source>
        <dbReference type="EMBL" id="KAH6656647.1"/>
    </source>
</evidence>
<organism evidence="2 3">
    <name type="scientific">Truncatella angustata</name>
    <dbReference type="NCBI Taxonomy" id="152316"/>
    <lineage>
        <taxon>Eukaryota</taxon>
        <taxon>Fungi</taxon>
        <taxon>Dikarya</taxon>
        <taxon>Ascomycota</taxon>
        <taxon>Pezizomycotina</taxon>
        <taxon>Sordariomycetes</taxon>
        <taxon>Xylariomycetidae</taxon>
        <taxon>Amphisphaeriales</taxon>
        <taxon>Sporocadaceae</taxon>
        <taxon>Truncatella</taxon>
    </lineage>
</organism>
<evidence type="ECO:0000313" key="3">
    <source>
        <dbReference type="Proteomes" id="UP000758603"/>
    </source>
</evidence>
<protein>
    <submittedName>
        <fullName evidence="2">Uncharacterized protein</fullName>
    </submittedName>
</protein>
<accession>A0A9P8UR88</accession>
<dbReference type="Proteomes" id="UP000758603">
    <property type="component" value="Unassembled WGS sequence"/>
</dbReference>
<proteinExistence type="inferred from homology"/>
<gene>
    <name evidence="2" type="ORF">BKA67DRAFT_531907</name>
</gene>
<dbReference type="GeneID" id="70128345"/>
<sequence length="263" mass="28839">MINISLSRRDANVLEKIKDPESDPSRAVIVEPSLPKDPNITDLSIYERVSKQEKEIVLSMQQLEMQLAGLKAVATTTDPIQEYQTCVSRLGMLITEHPRYASARNNRAQALRRLYGDTILLKASSLQALNQDATEEERANAAVAILTDLDEAVSLLTPKTMFGGMSPVAGRTLSLAHTQRAAIYHTTAKSFSAGLQDLGERKETDWSKVDFETAASRDFAFGGRYGNEVAKGLAVATNPTAKLCGQMVREAMKKEYGQAFEGL</sequence>
<dbReference type="PANTHER" id="PTHR21405:SF0">
    <property type="entry name" value="TETRATRICOPEPTIDE REPEAT PROTEIN 36"/>
    <property type="match status" value="1"/>
</dbReference>